<comment type="caution">
    <text evidence="9">The sequence shown here is derived from an EMBL/GenBank/DDBJ whole genome shotgun (WGS) entry which is preliminary data.</text>
</comment>
<evidence type="ECO:0000256" key="3">
    <source>
        <dbReference type="ARBA" id="ARBA00022692"/>
    </source>
</evidence>
<keyword evidence="4 6" id="KW-1133">Transmembrane helix</keyword>
<dbReference type="GO" id="GO:0016020">
    <property type="term" value="C:membrane"/>
    <property type="evidence" value="ECO:0007669"/>
    <property type="project" value="UniProtKB-SubCell"/>
</dbReference>
<dbReference type="InterPro" id="IPR003834">
    <property type="entry name" value="Cyt_c_assmbl_TM_dom"/>
</dbReference>
<keyword evidence="3 6" id="KW-0812">Transmembrane</keyword>
<evidence type="ECO:0000256" key="5">
    <source>
        <dbReference type="ARBA" id="ARBA00023136"/>
    </source>
</evidence>
<evidence type="ECO:0000313" key="8">
    <source>
        <dbReference type="EMBL" id="PZO39397.1"/>
    </source>
</evidence>
<feature type="domain" description="Cytochrome C biogenesis protein transmembrane" evidence="7">
    <location>
        <begin position="12"/>
        <end position="183"/>
    </location>
</feature>
<evidence type="ECO:0000256" key="1">
    <source>
        <dbReference type="ARBA" id="ARBA00004141"/>
    </source>
</evidence>
<reference evidence="9 10" key="1">
    <citation type="submission" date="2018-04" db="EMBL/GenBank/DDBJ databases">
        <authorList>
            <person name="Go L.Y."/>
            <person name="Mitchell J.A."/>
        </authorList>
    </citation>
    <scope>NUCLEOTIDE SEQUENCE [LARGE SCALE GENOMIC DNA]</scope>
    <source>
        <strain evidence="9">ULC066bin1</strain>
    </source>
</reference>
<feature type="transmembrane region" description="Helical" evidence="6">
    <location>
        <begin position="76"/>
        <end position="94"/>
    </location>
</feature>
<sequence>MSLSLSPLSIGLAILGGLLTAFSPCILPILPIVVGRSLQTHRYGPLALVAGLISGFAIAGSLLGIASNWLTGLSNFIRNIAIVFLLALGMFSIFPKWSYLLISKISSKFPAFKVKEPTKANLAGEFWLGSQLGLLWTPCAGPVLGSILILAAANHEIFTAFILLLAYGLGTGLPILLLAYASRYFSKSFLKLRSRSQILQKVGGVMISITAIAILLGWDVKIQLWLAPFFPPLPL</sequence>
<evidence type="ECO:0000256" key="2">
    <source>
        <dbReference type="ARBA" id="ARBA00006143"/>
    </source>
</evidence>
<comment type="similarity">
    <text evidence="2">Belongs to the DsbD family.</text>
</comment>
<dbReference type="AlphaFoldDB" id="A0A2W4W811"/>
<dbReference type="GO" id="GO:0017004">
    <property type="term" value="P:cytochrome complex assembly"/>
    <property type="evidence" value="ECO:0007669"/>
    <property type="project" value="InterPro"/>
</dbReference>
<dbReference type="InterPro" id="IPR051790">
    <property type="entry name" value="Cytochrome_c-biogenesis_DsbD"/>
</dbReference>
<dbReference type="EMBL" id="QBML01000018">
    <property type="protein sequence ID" value="PZO39417.1"/>
    <property type="molecule type" value="Genomic_DNA"/>
</dbReference>
<feature type="transmembrane region" description="Helical" evidence="6">
    <location>
        <begin position="12"/>
        <end position="34"/>
    </location>
</feature>
<dbReference type="Pfam" id="PF02683">
    <property type="entry name" value="DsbD_TM"/>
    <property type="match status" value="1"/>
</dbReference>
<dbReference type="PANTHER" id="PTHR31272">
    <property type="entry name" value="CYTOCHROME C-TYPE BIOGENESIS PROTEIN HI_1454-RELATED"/>
    <property type="match status" value="1"/>
</dbReference>
<evidence type="ECO:0000313" key="9">
    <source>
        <dbReference type="EMBL" id="PZO39417.1"/>
    </source>
</evidence>
<dbReference type="Proteomes" id="UP000249467">
    <property type="component" value="Unassembled WGS sequence"/>
</dbReference>
<feature type="transmembrane region" description="Helical" evidence="6">
    <location>
        <begin position="46"/>
        <end position="70"/>
    </location>
</feature>
<proteinExistence type="inferred from homology"/>
<evidence type="ECO:0000256" key="4">
    <source>
        <dbReference type="ARBA" id="ARBA00022989"/>
    </source>
</evidence>
<dbReference type="EMBL" id="QBML01000018">
    <property type="protein sequence ID" value="PZO39397.1"/>
    <property type="molecule type" value="Genomic_DNA"/>
</dbReference>
<evidence type="ECO:0000259" key="7">
    <source>
        <dbReference type="Pfam" id="PF02683"/>
    </source>
</evidence>
<feature type="transmembrane region" description="Helical" evidence="6">
    <location>
        <begin position="202"/>
        <end position="226"/>
    </location>
</feature>
<gene>
    <name evidence="8" type="ORF">DCF19_14135</name>
    <name evidence="9" type="ORF">DCF19_14255</name>
</gene>
<organism evidence="9 10">
    <name type="scientific">Pseudanabaena frigida</name>
    <dbReference type="NCBI Taxonomy" id="945775"/>
    <lineage>
        <taxon>Bacteria</taxon>
        <taxon>Bacillati</taxon>
        <taxon>Cyanobacteriota</taxon>
        <taxon>Cyanophyceae</taxon>
        <taxon>Pseudanabaenales</taxon>
        <taxon>Pseudanabaenaceae</taxon>
        <taxon>Pseudanabaena</taxon>
    </lineage>
</organism>
<accession>A0A2W4W811</accession>
<feature type="transmembrane region" description="Helical" evidence="6">
    <location>
        <begin position="132"/>
        <end position="151"/>
    </location>
</feature>
<reference evidence="9 10" key="2">
    <citation type="submission" date="2018-06" db="EMBL/GenBank/DDBJ databases">
        <title>Metagenomic assembly of (sub)arctic Cyanobacteria and their associated microbiome from non-axenic cultures.</title>
        <authorList>
            <person name="Baurain D."/>
        </authorList>
    </citation>
    <scope>NUCLEOTIDE SEQUENCE [LARGE SCALE GENOMIC DNA]</scope>
    <source>
        <strain evidence="9">ULC066bin1</strain>
    </source>
</reference>
<dbReference type="PANTHER" id="PTHR31272:SF9">
    <property type="entry name" value="BLL1027 PROTEIN"/>
    <property type="match status" value="1"/>
</dbReference>
<feature type="transmembrane region" description="Helical" evidence="6">
    <location>
        <begin position="157"/>
        <end position="181"/>
    </location>
</feature>
<keyword evidence="5 6" id="KW-0472">Membrane</keyword>
<name>A0A2W4W811_9CYAN</name>
<protein>
    <submittedName>
        <fullName evidence="9">Cytochrome C biogenesis protein CcdA</fullName>
    </submittedName>
</protein>
<comment type="subcellular location">
    <subcellularLocation>
        <location evidence="1">Membrane</location>
        <topology evidence="1">Multi-pass membrane protein</topology>
    </subcellularLocation>
</comment>
<evidence type="ECO:0000256" key="6">
    <source>
        <dbReference type="SAM" id="Phobius"/>
    </source>
</evidence>
<evidence type="ECO:0000313" key="10">
    <source>
        <dbReference type="Proteomes" id="UP000249467"/>
    </source>
</evidence>